<dbReference type="Proteomes" id="UP000755585">
    <property type="component" value="Unassembled WGS sequence"/>
</dbReference>
<dbReference type="InterPro" id="IPR050161">
    <property type="entry name" value="Siro_Cobalamin_biosynth"/>
</dbReference>
<organism evidence="8 9">
    <name type="scientific">Kribbella aluminosa</name>
    <dbReference type="NCBI Taxonomy" id="416017"/>
    <lineage>
        <taxon>Bacteria</taxon>
        <taxon>Bacillati</taxon>
        <taxon>Actinomycetota</taxon>
        <taxon>Actinomycetes</taxon>
        <taxon>Propionibacteriales</taxon>
        <taxon>Kribbellaceae</taxon>
        <taxon>Kribbella</taxon>
    </lineage>
</organism>
<dbReference type="GO" id="GO:0004851">
    <property type="term" value="F:uroporphyrin-III C-methyltransferase activity"/>
    <property type="evidence" value="ECO:0007669"/>
    <property type="project" value="UniProtKB-EC"/>
</dbReference>
<dbReference type="RefSeq" id="WP_209692581.1">
    <property type="nucleotide sequence ID" value="NZ_BAAAVU010000028.1"/>
</dbReference>
<dbReference type="Gene3D" id="3.40.1010.10">
    <property type="entry name" value="Cobalt-precorrin-4 Transmethylase, Domain 1"/>
    <property type="match status" value="1"/>
</dbReference>
<dbReference type="SUPFAM" id="SSF53790">
    <property type="entry name" value="Tetrapyrrole methylase"/>
    <property type="match status" value="1"/>
</dbReference>
<evidence type="ECO:0000256" key="3">
    <source>
        <dbReference type="ARBA" id="ARBA00022691"/>
    </source>
</evidence>
<gene>
    <name evidence="8" type="ORF">JOF29_000489</name>
</gene>
<keyword evidence="1 8" id="KW-0489">Methyltransferase</keyword>
<sequence length="586" mass="61708">MTPAQGTSTAHQKAQKTAPTTAPKTAHRTSTKTTRAKADVSAKTAATAAPQKAATSTVKQTKPLGHVTFVGVGPGDPALLTLAGRDVLAGADAVVVEGPEHDAFLSYCKAGVEVVDGSGAEGSRALRVAARARLVVKTAKTAANVVRLLSGDPFTFSSGAEEAVACKKAGIAFNVVPGVSELSAVPTYAGIPLTMKGDREVTVVDLAENKLDLTRLQPKQTLVLLNATEVLKETVAALLEAGFDTGTPVAATVGGTTTSQTSVVGTLETIVTDLRTSKVVGEAVIVVGTVVEQRESLSWFETKPLFGWRILVPRTKDQAGPLMDRLRRYGAMPEEVPTISVEPPRNPQQMDKAIRGLVEGRYEWVAFTSVNAVKAVREKFDEYGLDARAFSGLKIAAVGDKTAEAIAAWGIRPDLVPSGEQSAAGLVEDWPPYDALLDPINRVFLPRADIATETLVAGLTDLGWEVDDVTAYRTVRAAPPPAPTREAIKSGKFDAVVFTSSSTVRNLVGIAGKPHASTVIAVIGPATLKTAEEHGLRVDAMAETPSVEELADALARFGADRRDTMVEAGEPVTRPSERRSGSRRKS</sequence>
<feature type="domain" description="Tetrapyrrole biosynthesis uroporphyrinogen III synthase" evidence="7">
    <location>
        <begin position="324"/>
        <end position="551"/>
    </location>
</feature>
<feature type="region of interest" description="Disordered" evidence="5">
    <location>
        <begin position="1"/>
        <end position="57"/>
    </location>
</feature>
<keyword evidence="3" id="KW-0949">S-adenosyl-L-methionine</keyword>
<accession>A0ABS4UCS3</accession>
<feature type="region of interest" description="Disordered" evidence="5">
    <location>
        <begin position="561"/>
        <end position="586"/>
    </location>
</feature>
<dbReference type="PANTHER" id="PTHR45790:SF3">
    <property type="entry name" value="S-ADENOSYL-L-METHIONINE-DEPENDENT UROPORPHYRINOGEN III METHYLTRANSFERASE, CHLOROPLASTIC"/>
    <property type="match status" value="1"/>
</dbReference>
<dbReference type="InterPro" id="IPR035996">
    <property type="entry name" value="4pyrrol_Methylase_sf"/>
</dbReference>
<dbReference type="CDD" id="cd06578">
    <property type="entry name" value="HemD"/>
    <property type="match status" value="1"/>
</dbReference>
<dbReference type="EMBL" id="JAGINT010000001">
    <property type="protein sequence ID" value="MBP2349406.1"/>
    <property type="molecule type" value="Genomic_DNA"/>
</dbReference>
<dbReference type="InterPro" id="IPR014777">
    <property type="entry name" value="4pyrrole_Mease_sub1"/>
</dbReference>
<evidence type="ECO:0000256" key="5">
    <source>
        <dbReference type="SAM" id="MobiDB-lite"/>
    </source>
</evidence>
<dbReference type="EC" id="4.2.1.75" evidence="8"/>
<keyword evidence="4" id="KW-0627">Porphyrin biosynthesis</keyword>
<keyword evidence="8" id="KW-0456">Lyase</keyword>
<dbReference type="Gene3D" id="3.30.950.10">
    <property type="entry name" value="Methyltransferase, Cobalt-precorrin-4 Transmethylase, Domain 2"/>
    <property type="match status" value="1"/>
</dbReference>
<reference evidence="8 9" key="1">
    <citation type="submission" date="2021-03" db="EMBL/GenBank/DDBJ databases">
        <title>Sequencing the genomes of 1000 actinobacteria strains.</title>
        <authorList>
            <person name="Klenk H.-P."/>
        </authorList>
    </citation>
    <scope>NUCLEOTIDE SEQUENCE [LARGE SCALE GENOMIC DNA]</scope>
    <source>
        <strain evidence="8 9">DSM 18824</strain>
    </source>
</reference>
<dbReference type="EC" id="2.1.1.107" evidence="8"/>
<dbReference type="GO" id="GO:0004852">
    <property type="term" value="F:uroporphyrinogen-III synthase activity"/>
    <property type="evidence" value="ECO:0007669"/>
    <property type="project" value="UniProtKB-EC"/>
</dbReference>
<feature type="domain" description="Tetrapyrrole methylase" evidence="6">
    <location>
        <begin position="67"/>
        <end position="270"/>
    </location>
</feature>
<keyword evidence="9" id="KW-1185">Reference proteome</keyword>
<dbReference type="InterPro" id="IPR003754">
    <property type="entry name" value="4pyrrol_synth_uPrphyn_synth"/>
</dbReference>
<dbReference type="GO" id="GO:0032259">
    <property type="term" value="P:methylation"/>
    <property type="evidence" value="ECO:0007669"/>
    <property type="project" value="UniProtKB-KW"/>
</dbReference>
<evidence type="ECO:0000256" key="4">
    <source>
        <dbReference type="ARBA" id="ARBA00023244"/>
    </source>
</evidence>
<dbReference type="Pfam" id="PF02602">
    <property type="entry name" value="HEM4"/>
    <property type="match status" value="1"/>
</dbReference>
<dbReference type="InterPro" id="IPR000878">
    <property type="entry name" value="4pyrrol_Mease"/>
</dbReference>
<dbReference type="InterPro" id="IPR014776">
    <property type="entry name" value="4pyrrole_Mease_sub2"/>
</dbReference>
<protein>
    <submittedName>
        <fullName evidence="8">Uroporphyrinogen III methyltransferase/synthase</fullName>
        <ecNumber evidence="8">2.1.1.107</ecNumber>
        <ecNumber evidence="8">4.2.1.75</ecNumber>
    </submittedName>
</protein>
<dbReference type="Gene3D" id="3.40.50.10090">
    <property type="match status" value="2"/>
</dbReference>
<evidence type="ECO:0000256" key="2">
    <source>
        <dbReference type="ARBA" id="ARBA00022679"/>
    </source>
</evidence>
<comment type="caution">
    <text evidence="8">The sequence shown here is derived from an EMBL/GenBank/DDBJ whole genome shotgun (WGS) entry which is preliminary data.</text>
</comment>
<evidence type="ECO:0000259" key="6">
    <source>
        <dbReference type="Pfam" id="PF00590"/>
    </source>
</evidence>
<name>A0ABS4UCS3_9ACTN</name>
<feature type="compositionally biased region" description="Low complexity" evidence="5">
    <location>
        <begin position="9"/>
        <end position="24"/>
    </location>
</feature>
<dbReference type="Pfam" id="PF00590">
    <property type="entry name" value="TP_methylase"/>
    <property type="match status" value="1"/>
</dbReference>
<dbReference type="InterPro" id="IPR036108">
    <property type="entry name" value="4pyrrol_syn_uPrphyn_synt_sf"/>
</dbReference>
<evidence type="ECO:0000313" key="8">
    <source>
        <dbReference type="EMBL" id="MBP2349406.1"/>
    </source>
</evidence>
<dbReference type="SUPFAM" id="SSF69618">
    <property type="entry name" value="HemD-like"/>
    <property type="match status" value="1"/>
</dbReference>
<feature type="compositionally biased region" description="Low complexity" evidence="5">
    <location>
        <begin position="39"/>
        <end position="55"/>
    </location>
</feature>
<proteinExistence type="predicted"/>
<keyword evidence="2 8" id="KW-0808">Transferase</keyword>
<evidence type="ECO:0000259" key="7">
    <source>
        <dbReference type="Pfam" id="PF02602"/>
    </source>
</evidence>
<evidence type="ECO:0000313" key="9">
    <source>
        <dbReference type="Proteomes" id="UP000755585"/>
    </source>
</evidence>
<dbReference type="PANTHER" id="PTHR45790">
    <property type="entry name" value="SIROHEME SYNTHASE-RELATED"/>
    <property type="match status" value="1"/>
</dbReference>
<evidence type="ECO:0000256" key="1">
    <source>
        <dbReference type="ARBA" id="ARBA00022603"/>
    </source>
</evidence>